<feature type="domain" description="HTH tetR-type" evidence="4">
    <location>
        <begin position="109"/>
        <end position="169"/>
    </location>
</feature>
<evidence type="ECO:0000259" key="4">
    <source>
        <dbReference type="PROSITE" id="PS50977"/>
    </source>
</evidence>
<feature type="DNA-binding region" description="H-T-H motif" evidence="2">
    <location>
        <begin position="132"/>
        <end position="151"/>
    </location>
</feature>
<dbReference type="PRINTS" id="PR00040">
    <property type="entry name" value="HTHMERR"/>
</dbReference>
<evidence type="ECO:0000313" key="5">
    <source>
        <dbReference type="EMBL" id="RJP65021.1"/>
    </source>
</evidence>
<dbReference type="PANTHER" id="PTHR43479:SF11">
    <property type="entry name" value="ACREF_ENVCD OPERON REPRESSOR-RELATED"/>
    <property type="match status" value="1"/>
</dbReference>
<gene>
    <name evidence="5" type="ORF">C4532_18360</name>
</gene>
<organism evidence="5 6">
    <name type="scientific">Candidatus Abyssobacteria bacterium SURF_17</name>
    <dbReference type="NCBI Taxonomy" id="2093361"/>
    <lineage>
        <taxon>Bacteria</taxon>
        <taxon>Pseudomonadati</taxon>
        <taxon>Candidatus Hydrogenedentota</taxon>
        <taxon>Candidatus Abyssobacteria</taxon>
    </lineage>
</organism>
<dbReference type="SUPFAM" id="SSF46955">
    <property type="entry name" value="Putative DNA-binding domain"/>
    <property type="match status" value="1"/>
</dbReference>
<dbReference type="InterPro" id="IPR009057">
    <property type="entry name" value="Homeodomain-like_sf"/>
</dbReference>
<keyword evidence="1 2" id="KW-0238">DNA-binding</keyword>
<accession>A0A419EQ14</accession>
<proteinExistence type="predicted"/>
<dbReference type="PROSITE" id="PS50977">
    <property type="entry name" value="HTH_TETR_2"/>
    <property type="match status" value="1"/>
</dbReference>
<dbReference type="PANTHER" id="PTHR43479">
    <property type="entry name" value="ACREF/ENVCD OPERON REPRESSOR-RELATED"/>
    <property type="match status" value="1"/>
</dbReference>
<dbReference type="InterPro" id="IPR001647">
    <property type="entry name" value="HTH_TetR"/>
</dbReference>
<dbReference type="GO" id="GO:0006355">
    <property type="term" value="P:regulation of DNA-templated transcription"/>
    <property type="evidence" value="ECO:0007669"/>
    <property type="project" value="InterPro"/>
</dbReference>
<dbReference type="GO" id="GO:0003677">
    <property type="term" value="F:DNA binding"/>
    <property type="evidence" value="ECO:0007669"/>
    <property type="project" value="UniProtKB-UniRule"/>
</dbReference>
<dbReference type="SUPFAM" id="SSF48498">
    <property type="entry name" value="Tetracyclin repressor-like, C-terminal domain"/>
    <property type="match status" value="1"/>
</dbReference>
<dbReference type="PRINTS" id="PR00455">
    <property type="entry name" value="HTHTETR"/>
</dbReference>
<evidence type="ECO:0000313" key="6">
    <source>
        <dbReference type="Proteomes" id="UP000285961"/>
    </source>
</evidence>
<dbReference type="Gene3D" id="1.10.1660.10">
    <property type="match status" value="1"/>
</dbReference>
<dbReference type="InterPro" id="IPR000551">
    <property type="entry name" value="MerR-type_HTH_dom"/>
</dbReference>
<dbReference type="Gene3D" id="1.10.357.10">
    <property type="entry name" value="Tetracycline Repressor, domain 2"/>
    <property type="match status" value="1"/>
</dbReference>
<dbReference type="EMBL" id="QZKI01000131">
    <property type="protein sequence ID" value="RJP65021.1"/>
    <property type="molecule type" value="Genomic_DNA"/>
</dbReference>
<dbReference type="Pfam" id="PF00440">
    <property type="entry name" value="TetR_N"/>
    <property type="match status" value="1"/>
</dbReference>
<dbReference type="Proteomes" id="UP000285961">
    <property type="component" value="Unassembled WGS sequence"/>
</dbReference>
<name>A0A419EQ14_9BACT</name>
<sequence length="311" mass="36182">MPYSMEVKRDWMRIKELSARAGVSRYTIHYYLKEGLLPPPLKTGRTMSLYSEAHLECLRFIRKLREEQGMPIAALRQEVRLHFGELWRTSGQSIARLDVSDRRMGLRGKHQRQRIIERALDLFSEKGYHHTHVSHITDSLRISKATFYLYFKNKHELFVAVFDYLIQVLTRTEEKIADETDVARRMHERACAYFASYKRYHRVFDIIRAESIGHEGKPELSIQAIYRKIIDPVAKDIEKARQEGLMTDIQVDSELASYMVVGSLDFICYRLLMDDKYSLDEVLGKFGYFGKSQSRATSNGRSIHSDSGNAG</sequence>
<evidence type="ECO:0000256" key="2">
    <source>
        <dbReference type="PROSITE-ProRule" id="PRU00335"/>
    </source>
</evidence>
<reference evidence="5 6" key="1">
    <citation type="journal article" date="2017" name="ISME J.">
        <title>Energy and carbon metabolisms in a deep terrestrial subsurface fluid microbial community.</title>
        <authorList>
            <person name="Momper L."/>
            <person name="Jungbluth S.P."/>
            <person name="Lee M.D."/>
            <person name="Amend J.P."/>
        </authorList>
    </citation>
    <scope>NUCLEOTIDE SEQUENCE [LARGE SCALE GENOMIC DNA]</scope>
    <source>
        <strain evidence="5">SURF_17</strain>
    </source>
</reference>
<dbReference type="InterPro" id="IPR036271">
    <property type="entry name" value="Tet_transcr_reg_TetR-rel_C_sf"/>
</dbReference>
<dbReference type="SMART" id="SM00422">
    <property type="entry name" value="HTH_MERR"/>
    <property type="match status" value="1"/>
</dbReference>
<dbReference type="PROSITE" id="PS50937">
    <property type="entry name" value="HTH_MERR_2"/>
    <property type="match status" value="1"/>
</dbReference>
<dbReference type="AlphaFoldDB" id="A0A419EQ14"/>
<comment type="caution">
    <text evidence="5">The sequence shown here is derived from an EMBL/GenBank/DDBJ whole genome shotgun (WGS) entry which is preliminary data.</text>
</comment>
<evidence type="ECO:0000259" key="3">
    <source>
        <dbReference type="PROSITE" id="PS50937"/>
    </source>
</evidence>
<dbReference type="Pfam" id="PF13411">
    <property type="entry name" value="MerR_1"/>
    <property type="match status" value="1"/>
</dbReference>
<dbReference type="SUPFAM" id="SSF46689">
    <property type="entry name" value="Homeodomain-like"/>
    <property type="match status" value="1"/>
</dbReference>
<evidence type="ECO:0000256" key="1">
    <source>
        <dbReference type="ARBA" id="ARBA00023125"/>
    </source>
</evidence>
<protein>
    <submittedName>
        <fullName evidence="5">MerR family transcriptional regulator</fullName>
    </submittedName>
</protein>
<dbReference type="InterPro" id="IPR009061">
    <property type="entry name" value="DNA-bd_dom_put_sf"/>
</dbReference>
<feature type="domain" description="HTH merR-type" evidence="3">
    <location>
        <begin position="11"/>
        <end position="81"/>
    </location>
</feature>
<dbReference type="InterPro" id="IPR050624">
    <property type="entry name" value="HTH-type_Tx_Regulator"/>
</dbReference>